<dbReference type="Gene3D" id="1.10.3730.20">
    <property type="match status" value="1"/>
</dbReference>
<keyword evidence="12" id="KW-1185">Reference proteome</keyword>
<evidence type="ECO:0000313" key="12">
    <source>
        <dbReference type="Proteomes" id="UP001224812"/>
    </source>
</evidence>
<evidence type="ECO:0000256" key="2">
    <source>
        <dbReference type="ARBA" id="ARBA00022475"/>
    </source>
</evidence>
<keyword evidence="4 6" id="KW-1133">Transmembrane helix</keyword>
<dbReference type="Proteomes" id="UP000198883">
    <property type="component" value="Unassembled WGS sequence"/>
</dbReference>
<reference evidence="10" key="1">
    <citation type="submission" date="2016-10" db="EMBL/GenBank/DDBJ databases">
        <authorList>
            <person name="de Groot N.N."/>
        </authorList>
    </citation>
    <scope>NUCLEOTIDE SEQUENCE [LARGE SCALE GENOMIC DNA]</scope>
    <source>
        <strain evidence="10">DSM 24204</strain>
    </source>
</reference>
<dbReference type="EMBL" id="JASAYT010000016">
    <property type="protein sequence ID" value="MDP8174981.1"/>
    <property type="molecule type" value="Genomic_DNA"/>
</dbReference>
<reference evidence="11" key="2">
    <citation type="submission" date="2016-10" db="EMBL/GenBank/DDBJ databases">
        <authorList>
            <person name="Varghese N."/>
            <person name="Submissions S."/>
        </authorList>
    </citation>
    <scope>NUCLEOTIDE SEQUENCE [LARGE SCALE GENOMIC DNA]</scope>
    <source>
        <strain evidence="11">DSM 24204</strain>
    </source>
</reference>
<gene>
    <name evidence="8" type="ORF">QJT92_07310</name>
    <name evidence="9" type="ORF">QJU97_05880</name>
    <name evidence="10" type="ORF">SAMN05444853_11516</name>
</gene>
<dbReference type="GO" id="GO:0005886">
    <property type="term" value="C:plasma membrane"/>
    <property type="evidence" value="ECO:0007669"/>
    <property type="project" value="UniProtKB-SubCell"/>
</dbReference>
<evidence type="ECO:0000256" key="5">
    <source>
        <dbReference type="ARBA" id="ARBA00023136"/>
    </source>
</evidence>
<evidence type="ECO:0000256" key="6">
    <source>
        <dbReference type="SAM" id="Phobius"/>
    </source>
</evidence>
<feature type="transmembrane region" description="Helical" evidence="6">
    <location>
        <begin position="232"/>
        <end position="252"/>
    </location>
</feature>
<dbReference type="Proteomes" id="UP001231736">
    <property type="component" value="Unassembled WGS sequence"/>
</dbReference>
<evidence type="ECO:0000313" key="8">
    <source>
        <dbReference type="EMBL" id="MDP8085723.1"/>
    </source>
</evidence>
<dbReference type="InterPro" id="IPR037185">
    <property type="entry name" value="EmrE-like"/>
</dbReference>
<feature type="domain" description="EamA" evidence="7">
    <location>
        <begin position="140"/>
        <end position="273"/>
    </location>
</feature>
<proteinExistence type="predicted"/>
<reference evidence="9" key="4">
    <citation type="journal article" date="2023" name="Front. Microbiol.">
        <title>Phylogeography and host specificity of Pasteurellaceae pathogenic to sea-farmed fish in the north-east Atlantic.</title>
        <authorList>
            <person name="Gulla S."/>
            <person name="Colquhoun D.J."/>
            <person name="Olsen A.B."/>
            <person name="Spilsberg B."/>
            <person name="Lagesen K."/>
            <person name="Aakesson C.P."/>
            <person name="Strom S."/>
            <person name="Manji F."/>
            <person name="Birkbeck T.H."/>
            <person name="Nilsen H.K."/>
        </authorList>
    </citation>
    <scope>NUCLEOTIDE SEQUENCE</scope>
    <source>
        <strain evidence="9">98B1</strain>
    </source>
</reference>
<name>A0A1H7XY87_9PAST</name>
<dbReference type="EMBL" id="JASAVS010000015">
    <property type="protein sequence ID" value="MDP8085723.1"/>
    <property type="molecule type" value="Genomic_DNA"/>
</dbReference>
<keyword evidence="5 6" id="KW-0472">Membrane</keyword>
<dbReference type="GeneID" id="83543657"/>
<dbReference type="Pfam" id="PF00892">
    <property type="entry name" value="EamA"/>
    <property type="match status" value="2"/>
</dbReference>
<feature type="transmembrane region" description="Helical" evidence="6">
    <location>
        <begin position="33"/>
        <end position="50"/>
    </location>
</feature>
<feature type="transmembrane region" description="Helical" evidence="6">
    <location>
        <begin position="138"/>
        <end position="157"/>
    </location>
</feature>
<comment type="subcellular location">
    <subcellularLocation>
        <location evidence="1">Cell membrane</location>
        <topology evidence="1">Multi-pass membrane protein</topology>
    </subcellularLocation>
</comment>
<evidence type="ECO:0000256" key="1">
    <source>
        <dbReference type="ARBA" id="ARBA00004651"/>
    </source>
</evidence>
<dbReference type="InterPro" id="IPR000620">
    <property type="entry name" value="EamA_dom"/>
</dbReference>
<dbReference type="OrthoDB" id="9804865at2"/>
<feature type="transmembrane region" description="Helical" evidence="6">
    <location>
        <begin position="258"/>
        <end position="275"/>
    </location>
</feature>
<dbReference type="InterPro" id="IPR051258">
    <property type="entry name" value="Diverse_Substrate_Transporter"/>
</dbReference>
<feature type="transmembrane region" description="Helical" evidence="6">
    <location>
        <begin position="115"/>
        <end position="132"/>
    </location>
</feature>
<evidence type="ECO:0000313" key="9">
    <source>
        <dbReference type="EMBL" id="MDP8174981.1"/>
    </source>
</evidence>
<feature type="transmembrane region" description="Helical" evidence="6">
    <location>
        <begin position="196"/>
        <end position="220"/>
    </location>
</feature>
<feature type="transmembrane region" description="Helical" evidence="6">
    <location>
        <begin position="84"/>
        <end position="106"/>
    </location>
</feature>
<dbReference type="AlphaFoldDB" id="A0A1H7XY87"/>
<accession>A0A1H7XY87</accession>
<reference evidence="8 12" key="3">
    <citation type="journal article" date="2023" name="Front. Microbiol.">
        <title>Phylogeography and host specificity of Pasteurellaceae pathogenic to sea-farmed fish in the north-east Atlantic.</title>
        <authorList>
            <person name="Gulla S."/>
            <person name="Colquhoun D.J."/>
            <person name="Olsen A.B."/>
            <person name="Spilsberg B."/>
            <person name="Lagesen K."/>
            <person name="Aakesson C.P."/>
            <person name="Strom S."/>
            <person name="Manji F."/>
            <person name="Birkbeck T.H."/>
            <person name="Nilsen H.K."/>
        </authorList>
    </citation>
    <scope>NUCLEOTIDE SEQUENCE [LARGE SCALE GENOMIC DNA]</scope>
    <source>
        <strain evidence="8 12">VIO11850</strain>
    </source>
</reference>
<keyword evidence="3 6" id="KW-0812">Transmembrane</keyword>
<dbReference type="PANTHER" id="PTHR42920">
    <property type="entry name" value="OS03G0707200 PROTEIN-RELATED"/>
    <property type="match status" value="1"/>
</dbReference>
<evidence type="ECO:0000256" key="4">
    <source>
        <dbReference type="ARBA" id="ARBA00022989"/>
    </source>
</evidence>
<evidence type="ECO:0000259" key="7">
    <source>
        <dbReference type="Pfam" id="PF00892"/>
    </source>
</evidence>
<keyword evidence="2" id="KW-1003">Cell membrane</keyword>
<dbReference type="EMBL" id="FOBN01000015">
    <property type="protein sequence ID" value="SEM38681.1"/>
    <property type="molecule type" value="Genomic_DNA"/>
</dbReference>
<organism evidence="10 11">
    <name type="scientific">Phocoenobacter skyensis</name>
    <dbReference type="NCBI Taxonomy" id="97481"/>
    <lineage>
        <taxon>Bacteria</taxon>
        <taxon>Pseudomonadati</taxon>
        <taxon>Pseudomonadota</taxon>
        <taxon>Gammaproteobacteria</taxon>
        <taxon>Pasteurellales</taxon>
        <taxon>Pasteurellaceae</taxon>
        <taxon>Phocoenobacter</taxon>
    </lineage>
</organism>
<dbReference type="RefSeq" id="WP_090922130.1">
    <property type="nucleotide sequence ID" value="NZ_CP016180.1"/>
</dbReference>
<feature type="transmembrane region" description="Helical" evidence="6">
    <location>
        <begin position="57"/>
        <end position="78"/>
    </location>
</feature>
<feature type="transmembrane region" description="Helical" evidence="6">
    <location>
        <begin position="169"/>
        <end position="190"/>
    </location>
</feature>
<evidence type="ECO:0000313" key="10">
    <source>
        <dbReference type="EMBL" id="SEM38681.1"/>
    </source>
</evidence>
<dbReference type="PANTHER" id="PTHR42920:SF24">
    <property type="entry name" value="AROMATIC AMINO ACID EXPORTER YDDG"/>
    <property type="match status" value="1"/>
</dbReference>
<evidence type="ECO:0000313" key="11">
    <source>
        <dbReference type="Proteomes" id="UP000198883"/>
    </source>
</evidence>
<dbReference type="Proteomes" id="UP001224812">
    <property type="component" value="Unassembled WGS sequence"/>
</dbReference>
<feature type="domain" description="EamA" evidence="7">
    <location>
        <begin position="2"/>
        <end position="129"/>
    </location>
</feature>
<sequence>MLYLLAAAFLWGTSFIAGKYAEALASPEIIVLFRWFIALPFIAHIAIPSIRKLTKPLLYKVIGVSFLINSIFLLQFIGLEYTTASNAATMIGFEPLLVILAGHYFFNQPTNKKQILLSLIALVGIALVMGVPDLSNDNFIGCFIVFSSTVVIAITLQQSKVLIDKVPKGSFTALTLFFAALWCIPCSLLLVDDWQITPSISGIASVLYLGIGCTLLASWLWNIGLSKTAANLGGIFLALEPIFGVFFAIILLNERPDLYASIGIILVIFSVLYSLKESQSIDKSTK</sequence>
<dbReference type="SUPFAM" id="SSF103481">
    <property type="entry name" value="Multidrug resistance efflux transporter EmrE"/>
    <property type="match status" value="2"/>
</dbReference>
<protein>
    <submittedName>
        <fullName evidence="8">DMT family transporter</fullName>
    </submittedName>
    <submittedName>
        <fullName evidence="10">Permease of the drug/metabolite transporter (DMT) superfamily</fullName>
    </submittedName>
</protein>
<evidence type="ECO:0000256" key="3">
    <source>
        <dbReference type="ARBA" id="ARBA00022692"/>
    </source>
</evidence>